<name>A0A9W6TC08_9STRA</name>
<dbReference type="EMBL" id="BSXW01000013">
    <property type="protein sequence ID" value="GMF09608.1"/>
    <property type="molecule type" value="Genomic_DNA"/>
</dbReference>
<evidence type="ECO:0000313" key="2">
    <source>
        <dbReference type="EMBL" id="GMF09608.1"/>
    </source>
</evidence>
<dbReference type="Proteomes" id="UP001165083">
    <property type="component" value="Unassembled WGS sequence"/>
</dbReference>
<accession>A0A9W6TC08</accession>
<comment type="caution">
    <text evidence="2">The sequence shown here is derived from an EMBL/GenBank/DDBJ whole genome shotgun (WGS) entry which is preliminary data.</text>
</comment>
<evidence type="ECO:0000256" key="1">
    <source>
        <dbReference type="SAM" id="MobiDB-lite"/>
    </source>
</evidence>
<sequence>MKFYTNCSVASLEYPSNTKEVNADRLSSNSHFRVEKFDSTDAVLDEQLRPNRSLALVDTSPPVGNLWCDDHTCVEVDTGSKQIWHYGKPWPRSSGQLPSTKKSLLRGRLPLRP</sequence>
<gene>
    <name evidence="2" type="ORF">Plil01_000049800</name>
</gene>
<feature type="compositionally biased region" description="Basic residues" evidence="1">
    <location>
        <begin position="103"/>
        <end position="113"/>
    </location>
</feature>
<keyword evidence="3" id="KW-1185">Reference proteome</keyword>
<dbReference type="AlphaFoldDB" id="A0A9W6TC08"/>
<proteinExistence type="predicted"/>
<feature type="compositionally biased region" description="Polar residues" evidence="1">
    <location>
        <begin position="93"/>
        <end position="102"/>
    </location>
</feature>
<protein>
    <submittedName>
        <fullName evidence="2">Unnamed protein product</fullName>
    </submittedName>
</protein>
<organism evidence="2 3">
    <name type="scientific">Phytophthora lilii</name>
    <dbReference type="NCBI Taxonomy" id="2077276"/>
    <lineage>
        <taxon>Eukaryota</taxon>
        <taxon>Sar</taxon>
        <taxon>Stramenopiles</taxon>
        <taxon>Oomycota</taxon>
        <taxon>Peronosporomycetes</taxon>
        <taxon>Peronosporales</taxon>
        <taxon>Peronosporaceae</taxon>
        <taxon>Phytophthora</taxon>
    </lineage>
</organism>
<evidence type="ECO:0000313" key="3">
    <source>
        <dbReference type="Proteomes" id="UP001165083"/>
    </source>
</evidence>
<reference evidence="2" key="1">
    <citation type="submission" date="2023-04" db="EMBL/GenBank/DDBJ databases">
        <title>Phytophthora lilii NBRC 32176.</title>
        <authorList>
            <person name="Ichikawa N."/>
            <person name="Sato H."/>
            <person name="Tonouchi N."/>
        </authorList>
    </citation>
    <scope>NUCLEOTIDE SEQUENCE</scope>
    <source>
        <strain evidence="2">NBRC 32176</strain>
    </source>
</reference>
<dbReference type="OrthoDB" id="129591at2759"/>
<feature type="region of interest" description="Disordered" evidence="1">
    <location>
        <begin position="88"/>
        <end position="113"/>
    </location>
</feature>